<dbReference type="Proteomes" id="UP000016491">
    <property type="component" value="Unassembled WGS sequence"/>
</dbReference>
<comment type="caution">
    <text evidence="1">The sequence shown here is derived from an EMBL/GenBank/DDBJ whole genome shotgun (WGS) entry which is preliminary data.</text>
</comment>
<organism evidence="1 2">
    <name type="scientific">[Clostridium] symbiosum ATCC 14940</name>
    <dbReference type="NCBI Taxonomy" id="411472"/>
    <lineage>
        <taxon>Bacteria</taxon>
        <taxon>Bacillati</taxon>
        <taxon>Bacillota</taxon>
        <taxon>Clostridia</taxon>
        <taxon>Lachnospirales</taxon>
        <taxon>Lachnospiraceae</taxon>
        <taxon>Otoolea</taxon>
    </lineage>
</organism>
<accession>A0ABC9TY05</accession>
<evidence type="ECO:0000313" key="1">
    <source>
        <dbReference type="EMBL" id="ERI76968.1"/>
    </source>
</evidence>
<dbReference type="EMBL" id="AWSU01000175">
    <property type="protein sequence ID" value="ERI76968.1"/>
    <property type="molecule type" value="Genomic_DNA"/>
</dbReference>
<sequence>SPFKVRDNQRPFRTRPPILNINFLKEVAFFIKPVTMIGTI</sequence>
<protein>
    <submittedName>
        <fullName evidence="1">Uncharacterized protein</fullName>
    </submittedName>
</protein>
<feature type="non-terminal residue" evidence="1">
    <location>
        <position position="1"/>
    </location>
</feature>
<evidence type="ECO:0000313" key="2">
    <source>
        <dbReference type="Proteomes" id="UP000016491"/>
    </source>
</evidence>
<gene>
    <name evidence="1" type="ORF">CLOSYM_02286</name>
</gene>
<dbReference type="AlphaFoldDB" id="A0ABC9TY05"/>
<proteinExistence type="predicted"/>
<reference evidence="1 2" key="1">
    <citation type="submission" date="2013-07" db="EMBL/GenBank/DDBJ databases">
        <authorList>
            <person name="Weinstock G."/>
            <person name="Sodergren E."/>
            <person name="Wylie T."/>
            <person name="Fulton L."/>
            <person name="Fulton R."/>
            <person name="Fronick C."/>
            <person name="O'Laughlin M."/>
            <person name="Godfrey J."/>
            <person name="Miner T."/>
            <person name="Herter B."/>
            <person name="Appelbaum E."/>
            <person name="Cordes M."/>
            <person name="Lek S."/>
            <person name="Wollam A."/>
            <person name="Pepin K.H."/>
            <person name="Palsikar V.B."/>
            <person name="Mitreva M."/>
            <person name="Wilson R.K."/>
        </authorList>
    </citation>
    <scope>NUCLEOTIDE SEQUENCE [LARGE SCALE GENOMIC DNA]</scope>
    <source>
        <strain evidence="1 2">ATCC 14940</strain>
    </source>
</reference>
<name>A0ABC9TY05_CLOSY</name>